<dbReference type="InterPro" id="IPR040626">
    <property type="entry name" value="Pepdidase_M14_N"/>
</dbReference>
<comment type="similarity">
    <text evidence="2 3">Belongs to the peptidase M14 family.</text>
</comment>
<feature type="compositionally biased region" description="Basic and acidic residues" evidence="4">
    <location>
        <begin position="616"/>
        <end position="628"/>
    </location>
</feature>
<dbReference type="Pfam" id="PF18027">
    <property type="entry name" value="Pepdidase_M14_N"/>
    <property type="match status" value="1"/>
</dbReference>
<comment type="caution">
    <text evidence="6">The sequence shown here is derived from an EMBL/GenBank/DDBJ whole genome shotgun (WGS) entry which is preliminary data.</text>
</comment>
<dbReference type="GO" id="GO:0008270">
    <property type="term" value="F:zinc ion binding"/>
    <property type="evidence" value="ECO:0007669"/>
    <property type="project" value="InterPro"/>
</dbReference>
<evidence type="ECO:0000256" key="2">
    <source>
        <dbReference type="ARBA" id="ARBA00005988"/>
    </source>
</evidence>
<organism evidence="6 7">
    <name type="scientific">Stentor coeruleus</name>
    <dbReference type="NCBI Taxonomy" id="5963"/>
    <lineage>
        <taxon>Eukaryota</taxon>
        <taxon>Sar</taxon>
        <taxon>Alveolata</taxon>
        <taxon>Ciliophora</taxon>
        <taxon>Postciliodesmatophora</taxon>
        <taxon>Heterotrichea</taxon>
        <taxon>Heterotrichida</taxon>
        <taxon>Stentoridae</taxon>
        <taxon>Stentor</taxon>
    </lineage>
</organism>
<proteinExistence type="inferred from homology"/>
<dbReference type="InterPro" id="IPR000834">
    <property type="entry name" value="Peptidase_M14"/>
</dbReference>
<dbReference type="Pfam" id="PF00246">
    <property type="entry name" value="Peptidase_M14"/>
    <property type="match status" value="1"/>
</dbReference>
<evidence type="ECO:0000259" key="5">
    <source>
        <dbReference type="PROSITE" id="PS52035"/>
    </source>
</evidence>
<dbReference type="PANTHER" id="PTHR12756">
    <property type="entry name" value="CYTOSOLIC CARBOXYPEPTIDASE"/>
    <property type="match status" value="1"/>
</dbReference>
<feature type="domain" description="Peptidase M14" evidence="5">
    <location>
        <begin position="234"/>
        <end position="534"/>
    </location>
</feature>
<dbReference type="SMART" id="SM00631">
    <property type="entry name" value="Zn_pept"/>
    <property type="match status" value="1"/>
</dbReference>
<sequence>MLEQSRFHKAFVDIPSAVTLSPLLKYTFEQGGMLVYDVKAQLCKNVDNPPLLCNSSIQTTHFEGPLPCISEGVPEEDAVIYEKIKSMPPCPNFPSTYNLYIPDDNITLTFNSKFESGNLSKAIKLSDYEYSLIIRSDIHSNGNNHWYYFSVFNPRKSPVTFHITNMRKNDILYRSGMKPAIFSQKAREHLGTKWHRDCTSIEYKNNGRNSRYFTLTFTYNFKYEADTVYFAYAVPYTYLRLQNYLKKLVHNHSEIVRVDTLCKSLAGNDCFIVTITENIDSYPSHEEESKDLNMTTSGRKINRMRKKKSVGFKRNEHNRKKGVVITARVHSGETVSSFMCQGALDFLVGDTQKARLLRSHFVFKIVPMLNPDGVRYGNYRCSLLGVDLNRRWDMPHKLLHPTVFTTKRLIQSFNEKHKVQLFCDMHGHTKKKNVFMYGCSEHDSDHLTKRKNLCARMIPVLMENNKFFQYSSCHFRIEPSKMSTARIVMYKELEITHSYTMEASFFGPDSSDVFQNPGDLHMNETHLGTLGETLCQLLHIFLNESLFYSKIRFTSEFLNRRRQGRKIISPTLELEYEGNEHKIKDLNKIYEKSIWDDIEIEEEEESDDSGGSESSPEERIINAKEKRSLSTVKTRKPKSKELIKSYERLHKQKTIEGSLITSNSRKLVSPKTIEEKLKRYTGEKSKNVMMPRIDEIKKKKSALFNPSKLSMIFPDKHKAISAMGNIDKRSNRFLVSQNRDKSTGRLEKANDLPKIHDLPKVDLLNNDTAFSPQSYNFINYSWVEEYGQSIFNSISSNPGKLSYQKHL</sequence>
<dbReference type="Gene3D" id="2.60.40.3120">
    <property type="match status" value="1"/>
</dbReference>
<evidence type="ECO:0000256" key="3">
    <source>
        <dbReference type="PROSITE-ProRule" id="PRU01379"/>
    </source>
</evidence>
<protein>
    <recommendedName>
        <fullName evidence="5">Peptidase M14 domain-containing protein</fullName>
    </recommendedName>
</protein>
<dbReference type="OrthoDB" id="10253041at2759"/>
<dbReference type="Gene3D" id="3.40.630.10">
    <property type="entry name" value="Zn peptidases"/>
    <property type="match status" value="1"/>
</dbReference>
<keyword evidence="7" id="KW-1185">Reference proteome</keyword>
<evidence type="ECO:0000256" key="1">
    <source>
        <dbReference type="ARBA" id="ARBA00001947"/>
    </source>
</evidence>
<feature type="region of interest" description="Disordered" evidence="4">
    <location>
        <begin position="602"/>
        <end position="635"/>
    </location>
</feature>
<dbReference type="EMBL" id="MPUH01000271">
    <property type="protein sequence ID" value="OMJ84358.1"/>
    <property type="molecule type" value="Genomic_DNA"/>
</dbReference>
<dbReference type="Proteomes" id="UP000187209">
    <property type="component" value="Unassembled WGS sequence"/>
</dbReference>
<dbReference type="PANTHER" id="PTHR12756:SF11">
    <property type="entry name" value="CYTOSOLIC CARBOXYPEPTIDASE 1"/>
    <property type="match status" value="1"/>
</dbReference>
<comment type="cofactor">
    <cofactor evidence="1">
        <name>Zn(2+)</name>
        <dbReference type="ChEBI" id="CHEBI:29105"/>
    </cofactor>
</comment>
<accession>A0A1R2C5R4</accession>
<dbReference type="GO" id="GO:0004181">
    <property type="term" value="F:metallocarboxypeptidase activity"/>
    <property type="evidence" value="ECO:0007669"/>
    <property type="project" value="InterPro"/>
</dbReference>
<evidence type="ECO:0000313" key="6">
    <source>
        <dbReference type="EMBL" id="OMJ84358.1"/>
    </source>
</evidence>
<dbReference type="PROSITE" id="PS52035">
    <property type="entry name" value="PEPTIDASE_M14"/>
    <property type="match status" value="1"/>
</dbReference>
<dbReference type="GO" id="GO:0006508">
    <property type="term" value="P:proteolysis"/>
    <property type="evidence" value="ECO:0007669"/>
    <property type="project" value="InterPro"/>
</dbReference>
<gene>
    <name evidence="6" type="ORF">SteCoe_14507</name>
</gene>
<evidence type="ECO:0000256" key="4">
    <source>
        <dbReference type="SAM" id="MobiDB-lite"/>
    </source>
</evidence>
<dbReference type="SUPFAM" id="SSF53187">
    <property type="entry name" value="Zn-dependent exopeptidases"/>
    <property type="match status" value="1"/>
</dbReference>
<name>A0A1R2C5R4_9CILI</name>
<dbReference type="AlphaFoldDB" id="A0A1R2C5R4"/>
<evidence type="ECO:0000313" key="7">
    <source>
        <dbReference type="Proteomes" id="UP000187209"/>
    </source>
</evidence>
<reference evidence="6 7" key="1">
    <citation type="submission" date="2016-11" db="EMBL/GenBank/DDBJ databases">
        <title>The macronuclear genome of Stentor coeruleus: a giant cell with tiny introns.</title>
        <authorList>
            <person name="Slabodnick M."/>
            <person name="Ruby J.G."/>
            <person name="Reiff S.B."/>
            <person name="Swart E.C."/>
            <person name="Gosai S."/>
            <person name="Prabakaran S."/>
            <person name="Witkowska E."/>
            <person name="Larue G.E."/>
            <person name="Fisher S."/>
            <person name="Freeman R.M."/>
            <person name="Gunawardena J."/>
            <person name="Chu W."/>
            <person name="Stover N.A."/>
            <person name="Gregory B.D."/>
            <person name="Nowacki M."/>
            <person name="Derisi J."/>
            <person name="Roy S.W."/>
            <person name="Marshall W.F."/>
            <person name="Sood P."/>
        </authorList>
    </citation>
    <scope>NUCLEOTIDE SEQUENCE [LARGE SCALE GENOMIC DNA]</scope>
    <source>
        <strain evidence="6">WM001</strain>
    </source>
</reference>
<dbReference type="InterPro" id="IPR050821">
    <property type="entry name" value="Cytosolic_carboxypeptidase"/>
</dbReference>
<feature type="active site" description="Proton donor/acceptor" evidence="3">
    <location>
        <position position="502"/>
    </location>
</feature>